<sequence length="97" mass="11382">MSKLWSPAFDNGTCFWFEERGLRESSTIFAFGPYRRLTCFLNRKNRPVIADYLQNVCAFEPYVLYSDKSIIDAKESNLDVNRLHFVTGICVKPNHRR</sequence>
<dbReference type="EMBL" id="CAVLEF010000011">
    <property type="protein sequence ID" value="CAK1549364.1"/>
    <property type="molecule type" value="Genomic_DNA"/>
</dbReference>
<protein>
    <submittedName>
        <fullName evidence="1">Uncharacterized protein</fullName>
    </submittedName>
</protein>
<reference evidence="1 2" key="1">
    <citation type="submission" date="2023-11" db="EMBL/GenBank/DDBJ databases">
        <authorList>
            <person name="Okamura Y."/>
        </authorList>
    </citation>
    <scope>NUCLEOTIDE SEQUENCE [LARGE SCALE GENOMIC DNA]</scope>
</reference>
<dbReference type="Proteomes" id="UP001497472">
    <property type="component" value="Unassembled WGS sequence"/>
</dbReference>
<dbReference type="AlphaFoldDB" id="A0AAV1JLA9"/>
<evidence type="ECO:0000313" key="1">
    <source>
        <dbReference type="EMBL" id="CAK1549364.1"/>
    </source>
</evidence>
<comment type="caution">
    <text evidence="1">The sequence shown here is derived from an EMBL/GenBank/DDBJ whole genome shotgun (WGS) entry which is preliminary data.</text>
</comment>
<organism evidence="1 2">
    <name type="scientific">Leptosia nina</name>
    <dbReference type="NCBI Taxonomy" id="320188"/>
    <lineage>
        <taxon>Eukaryota</taxon>
        <taxon>Metazoa</taxon>
        <taxon>Ecdysozoa</taxon>
        <taxon>Arthropoda</taxon>
        <taxon>Hexapoda</taxon>
        <taxon>Insecta</taxon>
        <taxon>Pterygota</taxon>
        <taxon>Neoptera</taxon>
        <taxon>Endopterygota</taxon>
        <taxon>Lepidoptera</taxon>
        <taxon>Glossata</taxon>
        <taxon>Ditrysia</taxon>
        <taxon>Papilionoidea</taxon>
        <taxon>Pieridae</taxon>
        <taxon>Pierinae</taxon>
        <taxon>Leptosia</taxon>
    </lineage>
</organism>
<proteinExistence type="predicted"/>
<name>A0AAV1JLA9_9NEOP</name>
<accession>A0AAV1JLA9</accession>
<evidence type="ECO:0000313" key="2">
    <source>
        <dbReference type="Proteomes" id="UP001497472"/>
    </source>
</evidence>
<keyword evidence="2" id="KW-1185">Reference proteome</keyword>
<gene>
    <name evidence="1" type="ORF">LNINA_LOCUS8668</name>
</gene>